<keyword evidence="2" id="KW-1185">Reference proteome</keyword>
<protein>
    <submittedName>
        <fullName evidence="1">Uncharacterized protein</fullName>
    </submittedName>
</protein>
<organism evidence="1 2">
    <name type="scientific">Odynerus spinipes</name>
    <dbReference type="NCBI Taxonomy" id="1348599"/>
    <lineage>
        <taxon>Eukaryota</taxon>
        <taxon>Metazoa</taxon>
        <taxon>Ecdysozoa</taxon>
        <taxon>Arthropoda</taxon>
        <taxon>Hexapoda</taxon>
        <taxon>Insecta</taxon>
        <taxon>Pterygota</taxon>
        <taxon>Neoptera</taxon>
        <taxon>Endopterygota</taxon>
        <taxon>Hymenoptera</taxon>
        <taxon>Apocrita</taxon>
        <taxon>Aculeata</taxon>
        <taxon>Vespoidea</taxon>
        <taxon>Vespidae</taxon>
        <taxon>Eumeninae</taxon>
        <taxon>Odynerus</taxon>
    </lineage>
</organism>
<name>A0AAD9VN33_9HYME</name>
<sequence length="174" mass="19801">MCASLNLTVLDSKRGVWKSDGAGDSETWNGIPESLILLVNKCLGDSLLVHSYRPSFVSRRHCVLRFYLVFRSNGFSGLTEQPGWNLSSISLSPPCPLFHEISRYNRDTVTITRAGPILRQPRNIQPIVPIDFLMKRIKEFPWTSLNSFQHLWALLDTFGHLVLTSFHVASMKRD</sequence>
<evidence type="ECO:0000313" key="2">
    <source>
        <dbReference type="Proteomes" id="UP001258017"/>
    </source>
</evidence>
<proteinExistence type="predicted"/>
<gene>
    <name evidence="1" type="ORF">KPH14_006187</name>
</gene>
<comment type="caution">
    <text evidence="1">The sequence shown here is derived from an EMBL/GenBank/DDBJ whole genome shotgun (WGS) entry which is preliminary data.</text>
</comment>
<dbReference type="Proteomes" id="UP001258017">
    <property type="component" value="Unassembled WGS sequence"/>
</dbReference>
<evidence type="ECO:0000313" key="1">
    <source>
        <dbReference type="EMBL" id="KAK2580444.1"/>
    </source>
</evidence>
<reference evidence="1" key="2">
    <citation type="journal article" date="2023" name="Commun. Biol.">
        <title>Intrasexual cuticular hydrocarbon dimorphism in a wasp sheds light on hydrocarbon biosynthesis genes in Hymenoptera.</title>
        <authorList>
            <person name="Moris V.C."/>
            <person name="Podsiadlowski L."/>
            <person name="Martin S."/>
            <person name="Oeyen J.P."/>
            <person name="Donath A."/>
            <person name="Petersen M."/>
            <person name="Wilbrandt J."/>
            <person name="Misof B."/>
            <person name="Liedtke D."/>
            <person name="Thamm M."/>
            <person name="Scheiner R."/>
            <person name="Schmitt T."/>
            <person name="Niehuis O."/>
        </authorList>
    </citation>
    <scope>NUCLEOTIDE SEQUENCE</scope>
    <source>
        <strain evidence="1">GBR_01_08_01A</strain>
    </source>
</reference>
<dbReference type="AlphaFoldDB" id="A0AAD9VN33"/>
<accession>A0AAD9VN33</accession>
<dbReference type="EMBL" id="JAIFRP010000053">
    <property type="protein sequence ID" value="KAK2580444.1"/>
    <property type="molecule type" value="Genomic_DNA"/>
</dbReference>
<reference evidence="1" key="1">
    <citation type="submission" date="2021-08" db="EMBL/GenBank/DDBJ databases">
        <authorList>
            <person name="Misof B."/>
            <person name="Oliver O."/>
            <person name="Podsiadlowski L."/>
            <person name="Donath A."/>
            <person name="Peters R."/>
            <person name="Mayer C."/>
            <person name="Rust J."/>
            <person name="Gunkel S."/>
            <person name="Lesny P."/>
            <person name="Martin S."/>
            <person name="Oeyen J.P."/>
            <person name="Petersen M."/>
            <person name="Panagiotis P."/>
            <person name="Wilbrandt J."/>
            <person name="Tanja T."/>
        </authorList>
    </citation>
    <scope>NUCLEOTIDE SEQUENCE</scope>
    <source>
        <strain evidence="1">GBR_01_08_01A</strain>
        <tissue evidence="1">Thorax + abdomen</tissue>
    </source>
</reference>